<dbReference type="Gene3D" id="3.20.20.80">
    <property type="entry name" value="Glycosidases"/>
    <property type="match status" value="1"/>
</dbReference>
<evidence type="ECO:0000259" key="3">
    <source>
        <dbReference type="Pfam" id="PF16586"/>
    </source>
</evidence>
<feature type="domain" description="Putative collagen-binding" evidence="1">
    <location>
        <begin position="463"/>
        <end position="534"/>
    </location>
</feature>
<reference evidence="4" key="1">
    <citation type="submission" date="2020-02" db="EMBL/GenBank/DDBJ databases">
        <authorList>
            <person name="Meier V. D."/>
        </authorList>
    </citation>
    <scope>NUCLEOTIDE SEQUENCE</scope>
    <source>
        <strain evidence="4">AVDCRST_MAG59</strain>
    </source>
</reference>
<dbReference type="InterPro" id="IPR017853">
    <property type="entry name" value="GH"/>
</dbReference>
<dbReference type="Gene3D" id="2.60.40.10">
    <property type="entry name" value="Immunoglobulins"/>
    <property type="match status" value="1"/>
</dbReference>
<protein>
    <submittedName>
        <fullName evidence="4">GH140</fullName>
    </submittedName>
</protein>
<evidence type="ECO:0000259" key="2">
    <source>
        <dbReference type="Pfam" id="PF13204"/>
    </source>
</evidence>
<dbReference type="AlphaFoldDB" id="A0A6J4UFY8"/>
<evidence type="ECO:0000313" key="4">
    <source>
        <dbReference type="EMBL" id="CAA9546274.1"/>
    </source>
</evidence>
<dbReference type="InterPro" id="IPR013783">
    <property type="entry name" value="Ig-like_fold"/>
</dbReference>
<dbReference type="InterPro" id="IPR032260">
    <property type="entry name" value="DUF5060"/>
</dbReference>
<dbReference type="PANTHER" id="PTHR37836:SF2">
    <property type="entry name" value="DUF4038 DOMAIN-CONTAINING PROTEIN"/>
    <property type="match status" value="1"/>
</dbReference>
<dbReference type="InterPro" id="IPR025277">
    <property type="entry name" value="Apiosidase-like_cat_dom"/>
</dbReference>
<gene>
    <name evidence="4" type="ORF">AVDCRST_MAG59-1321</name>
</gene>
<dbReference type="InterPro" id="IPR024749">
    <property type="entry name" value="Collagen-bd_put"/>
</dbReference>
<organism evidence="4">
    <name type="scientific">uncultured Thermomicrobiales bacterium</name>
    <dbReference type="NCBI Taxonomy" id="1645740"/>
    <lineage>
        <taxon>Bacteria</taxon>
        <taxon>Pseudomonadati</taxon>
        <taxon>Thermomicrobiota</taxon>
        <taxon>Thermomicrobia</taxon>
        <taxon>Thermomicrobiales</taxon>
        <taxon>environmental samples</taxon>
    </lineage>
</organism>
<name>A0A6J4UFY8_9BACT</name>
<dbReference type="Pfam" id="PF16586">
    <property type="entry name" value="DUF5060"/>
    <property type="match status" value="1"/>
</dbReference>
<evidence type="ECO:0000259" key="1">
    <source>
        <dbReference type="Pfam" id="PF12904"/>
    </source>
</evidence>
<proteinExistence type="predicted"/>
<feature type="domain" description="DUF5060" evidence="3">
    <location>
        <begin position="21"/>
        <end position="81"/>
    </location>
</feature>
<dbReference type="SUPFAM" id="SSF51445">
    <property type="entry name" value="(Trans)glycosidases"/>
    <property type="match status" value="1"/>
</dbReference>
<dbReference type="Pfam" id="PF13204">
    <property type="entry name" value="Apiosidase"/>
    <property type="match status" value="1"/>
</dbReference>
<sequence length="540" mass="60322">MAEGTGSDSGSQTIGRRTVGEWAFQAERAYPAPYADVHLDAVFTAPSGRQATVPAFYDGGSTWRVRFNPDEEGRWRYRTVARLPDPGLEREGAFEVVPNESPGFVTATPGEGWGFAREGGEPVMVFGDTVYHLFGFAHCGIDVEPFLRRRTEQGFNLLRVRLPVSPFHPPAGYSHWQTCRTWPWGGSEQAPRFDQINTDYFRTVDEVVRTADGLGLGLELIMEGWGFEFPFNSRQIFLPEWEELWMRYLIARYDAFPSTWFWTPLNEYEYYPNGDWNYRPEADRWQLRVSRWIKAHAPHGHPVAAHNGPRLPPFAERFASDPAAVDLILFQEWGDRSEEGGWLASGIEESIDAALAGWPGSAVLAEWGYERNPAFDLNLPHHEHCDRDHTRRGAWRGAFRALGIIHGFENSWGPWAKLDEDQPGMADLLLVRRFFHEIAPFAGLRPAPDAISGGEMGVGERPQALATPVRDLIAVYLPVGGEVVVNGGAATREARWFDPRTGDLQPAEGSTAGDGRRFAAPGGGGERPWDWMLVCGAAPG</sequence>
<dbReference type="EMBL" id="CADCWF010000080">
    <property type="protein sequence ID" value="CAA9546274.1"/>
    <property type="molecule type" value="Genomic_DNA"/>
</dbReference>
<accession>A0A6J4UFY8</accession>
<feature type="domain" description="Apiosidase-like catalytic" evidence="2">
    <location>
        <begin position="116"/>
        <end position="415"/>
    </location>
</feature>
<dbReference type="PANTHER" id="PTHR37836">
    <property type="entry name" value="LMO1036 PROTEIN"/>
    <property type="match status" value="1"/>
</dbReference>
<dbReference type="Pfam" id="PF12904">
    <property type="entry name" value="Collagen_bind_2"/>
    <property type="match status" value="1"/>
</dbReference>